<proteinExistence type="predicted"/>
<dbReference type="Proteomes" id="UP000288675">
    <property type="component" value="Chromosome"/>
</dbReference>
<dbReference type="AlphaFoldDB" id="A0AAJ3YW98"/>
<dbReference type="EMBL" id="CP035232">
    <property type="protein sequence ID" value="QAT64081.1"/>
    <property type="molecule type" value="Genomic_DNA"/>
</dbReference>
<name>A0AAJ3YW98_9BACI</name>
<evidence type="ECO:0000313" key="1">
    <source>
        <dbReference type="EMBL" id="QAT64081.1"/>
    </source>
</evidence>
<reference evidence="1 2" key="1">
    <citation type="submission" date="2019-01" db="EMBL/GenBank/DDBJ databases">
        <title>Genome sequence of Bacillus glycinifermentans SRCM103574.</title>
        <authorList>
            <person name="Kong H.-J."/>
            <person name="Jeong S.-Y."/>
            <person name="Jeong D.-Y."/>
        </authorList>
    </citation>
    <scope>NUCLEOTIDE SEQUENCE [LARGE SCALE GENOMIC DNA]</scope>
    <source>
        <strain evidence="1 2">SRCM103574</strain>
    </source>
</reference>
<protein>
    <recommendedName>
        <fullName evidence="3">Transglycosylase</fullName>
    </recommendedName>
</protein>
<dbReference type="RefSeq" id="WP_006637238.1">
    <property type="nucleotide sequence ID" value="NZ_CP023481.1"/>
</dbReference>
<evidence type="ECO:0000313" key="2">
    <source>
        <dbReference type="Proteomes" id="UP000288675"/>
    </source>
</evidence>
<accession>A0AAJ3YW98</accession>
<organism evidence="1 2">
    <name type="scientific">Bacillus glycinifermentans</name>
    <dbReference type="NCBI Taxonomy" id="1664069"/>
    <lineage>
        <taxon>Bacteria</taxon>
        <taxon>Bacillati</taxon>
        <taxon>Bacillota</taxon>
        <taxon>Bacilli</taxon>
        <taxon>Bacillales</taxon>
        <taxon>Bacillaceae</taxon>
        <taxon>Bacillus</taxon>
    </lineage>
</organism>
<dbReference type="GeneID" id="82851751"/>
<gene>
    <name evidence="1" type="ORF">EQZ20_03555</name>
</gene>
<sequence length="104" mass="12127">MKPLSTCEHCGDVHTIVLQEQRRRNGVVVGYTQCPACQHRAVFSVTTPQIRELQKRIRSVKSQYDKAKRLKKAERLFAEYFNLKERIGLLMQPLIDQANEELDQ</sequence>
<evidence type="ECO:0008006" key="3">
    <source>
        <dbReference type="Google" id="ProtNLM"/>
    </source>
</evidence>